<evidence type="ECO:0000313" key="4">
    <source>
        <dbReference type="Proteomes" id="UP000198832"/>
    </source>
</evidence>
<evidence type="ECO:0000259" key="2">
    <source>
        <dbReference type="Pfam" id="PF03816"/>
    </source>
</evidence>
<dbReference type="PANTHER" id="PTHR33392">
    <property type="entry name" value="POLYISOPRENYL-TEICHOIC ACID--PEPTIDOGLYCAN TEICHOIC ACID TRANSFERASE TAGU"/>
    <property type="match status" value="1"/>
</dbReference>
<dbReference type="Proteomes" id="UP000198832">
    <property type="component" value="Unassembled WGS sequence"/>
</dbReference>
<accession>A0A1I1DK06</accession>
<evidence type="ECO:0000256" key="1">
    <source>
        <dbReference type="ARBA" id="ARBA00006068"/>
    </source>
</evidence>
<evidence type="ECO:0000313" key="3">
    <source>
        <dbReference type="EMBL" id="SFB72853.1"/>
    </source>
</evidence>
<dbReference type="STRING" id="574651.SAMN04487968_101180"/>
<sequence>MSALTNTLGRLLRRRAAATVALAGVLGLTLVALPGDVRHEPDTVLVATEHAKGVDIGRDVVWVLAVGSDARPGEDMTHSRGDAIQMVGINTRTGAAAILGVPRDSWVDIPGHGSNKINAALYFGGPKLFGQVVGDLVGIQPDYVFITRFEKFQDLVGQMGGIDIDNPFYFDDEALKKNGFQPGHIHLTGYEAMAYSRIRHALLRGDFDRSAHQQVVVKAIQRKVRRNRDKAGFIAKGVLSAMRDLHTDLSPVELFKLGHVLADIDPAKVTNCVVQGDIGNIAGQSVVLPFVQEAHEMGEDAKKDAVISKCISPW</sequence>
<protein>
    <submittedName>
        <fullName evidence="3">Transcriptional attenuator, LytR family</fullName>
    </submittedName>
</protein>
<dbReference type="EMBL" id="FOLB01000001">
    <property type="protein sequence ID" value="SFB72853.1"/>
    <property type="molecule type" value="Genomic_DNA"/>
</dbReference>
<dbReference type="Pfam" id="PF03816">
    <property type="entry name" value="LytR_cpsA_psr"/>
    <property type="match status" value="1"/>
</dbReference>
<dbReference type="OrthoDB" id="9782542at2"/>
<gene>
    <name evidence="3" type="ORF">SAMN04487968_101180</name>
</gene>
<comment type="similarity">
    <text evidence="1">Belongs to the LytR/CpsA/Psr (LCP) family.</text>
</comment>
<dbReference type="InterPro" id="IPR050922">
    <property type="entry name" value="LytR/CpsA/Psr_CW_biosynth"/>
</dbReference>
<proteinExistence type="inferred from homology"/>
<dbReference type="NCBIfam" id="TIGR00350">
    <property type="entry name" value="lytR_cpsA_psr"/>
    <property type="match status" value="1"/>
</dbReference>
<feature type="domain" description="Cell envelope-related transcriptional attenuator" evidence="2">
    <location>
        <begin position="80"/>
        <end position="225"/>
    </location>
</feature>
<dbReference type="PANTHER" id="PTHR33392:SF6">
    <property type="entry name" value="POLYISOPRENYL-TEICHOIC ACID--PEPTIDOGLYCAN TEICHOIC ACID TRANSFERASE TAGU"/>
    <property type="match status" value="1"/>
</dbReference>
<dbReference type="RefSeq" id="WP_091119139.1">
    <property type="nucleotide sequence ID" value="NZ_FOLB01000001.1"/>
</dbReference>
<name>A0A1I1DK06_9ACTN</name>
<dbReference type="AlphaFoldDB" id="A0A1I1DK06"/>
<keyword evidence="4" id="KW-1185">Reference proteome</keyword>
<organism evidence="3 4">
    <name type="scientific">Nocardioides terrae</name>
    <dbReference type="NCBI Taxonomy" id="574651"/>
    <lineage>
        <taxon>Bacteria</taxon>
        <taxon>Bacillati</taxon>
        <taxon>Actinomycetota</taxon>
        <taxon>Actinomycetes</taxon>
        <taxon>Propionibacteriales</taxon>
        <taxon>Nocardioidaceae</taxon>
        <taxon>Nocardioides</taxon>
    </lineage>
</organism>
<dbReference type="Gene3D" id="3.40.630.190">
    <property type="entry name" value="LCP protein"/>
    <property type="match status" value="1"/>
</dbReference>
<dbReference type="InterPro" id="IPR004474">
    <property type="entry name" value="LytR_CpsA_psr"/>
</dbReference>
<reference evidence="3 4" key="1">
    <citation type="submission" date="2016-10" db="EMBL/GenBank/DDBJ databases">
        <authorList>
            <person name="de Groot N.N."/>
        </authorList>
    </citation>
    <scope>NUCLEOTIDE SEQUENCE [LARGE SCALE GENOMIC DNA]</scope>
    <source>
        <strain evidence="3 4">CGMCC 1.7056</strain>
    </source>
</reference>